<dbReference type="Gene3D" id="3.40.50.720">
    <property type="entry name" value="NAD(P)-binding Rossmann-like Domain"/>
    <property type="match status" value="1"/>
</dbReference>
<sequence>MSLLENETPEERVERAKDMFPLGRIGSLEEGAAAVLYLASPESAFALGHDLVIDGGVTA</sequence>
<dbReference type="EMBL" id="BNEA01000007">
    <property type="protein sequence ID" value="GHI52616.1"/>
    <property type="molecule type" value="Genomic_DNA"/>
</dbReference>
<protein>
    <submittedName>
        <fullName evidence="1">Uncharacterized protein</fullName>
    </submittedName>
</protein>
<dbReference type="Pfam" id="PF13561">
    <property type="entry name" value="adh_short_C2"/>
    <property type="match status" value="1"/>
</dbReference>
<dbReference type="Proteomes" id="UP000646738">
    <property type="component" value="Unassembled WGS sequence"/>
</dbReference>
<name>A0ABQ3R9T8_STRRR</name>
<evidence type="ECO:0000313" key="1">
    <source>
        <dbReference type="EMBL" id="GHI52616.1"/>
    </source>
</evidence>
<gene>
    <name evidence="1" type="ORF">Srubr_24620</name>
</gene>
<organism evidence="1 2">
    <name type="scientific">Streptomyces rubradiris</name>
    <name type="common">Streptomyces achromogenes subsp. rubradiris</name>
    <dbReference type="NCBI Taxonomy" id="285531"/>
    <lineage>
        <taxon>Bacteria</taxon>
        <taxon>Bacillati</taxon>
        <taxon>Actinomycetota</taxon>
        <taxon>Actinomycetes</taxon>
        <taxon>Kitasatosporales</taxon>
        <taxon>Streptomycetaceae</taxon>
        <taxon>Streptomyces</taxon>
    </lineage>
</organism>
<keyword evidence="2" id="KW-1185">Reference proteome</keyword>
<accession>A0ABQ3R9T8</accession>
<comment type="caution">
    <text evidence="1">The sequence shown here is derived from an EMBL/GenBank/DDBJ whole genome shotgun (WGS) entry which is preliminary data.</text>
</comment>
<dbReference type="InterPro" id="IPR036291">
    <property type="entry name" value="NAD(P)-bd_dom_sf"/>
</dbReference>
<dbReference type="InterPro" id="IPR002347">
    <property type="entry name" value="SDR_fam"/>
</dbReference>
<dbReference type="SUPFAM" id="SSF51735">
    <property type="entry name" value="NAD(P)-binding Rossmann-fold domains"/>
    <property type="match status" value="1"/>
</dbReference>
<proteinExistence type="predicted"/>
<reference evidence="2" key="1">
    <citation type="submission" date="2023-07" db="EMBL/GenBank/DDBJ databases">
        <title>Whole genome shotgun sequence of Streptomyces achromogenes subsp. rubradiris NBRC 14000.</title>
        <authorList>
            <person name="Komaki H."/>
            <person name="Tamura T."/>
        </authorList>
    </citation>
    <scope>NUCLEOTIDE SEQUENCE [LARGE SCALE GENOMIC DNA]</scope>
    <source>
        <strain evidence="2">NBRC 14000</strain>
    </source>
</reference>
<evidence type="ECO:0000313" key="2">
    <source>
        <dbReference type="Proteomes" id="UP000646738"/>
    </source>
</evidence>